<gene>
    <name evidence="1" type="ORF">SCALOS_LOCUS4246</name>
</gene>
<dbReference type="EMBL" id="CAJVPM010005562">
    <property type="protein sequence ID" value="CAG8525604.1"/>
    <property type="molecule type" value="Genomic_DNA"/>
</dbReference>
<comment type="caution">
    <text evidence="1">The sequence shown here is derived from an EMBL/GenBank/DDBJ whole genome shotgun (WGS) entry which is preliminary data.</text>
</comment>
<keyword evidence="2" id="KW-1185">Reference proteome</keyword>
<organism evidence="1 2">
    <name type="scientific">Scutellospora calospora</name>
    <dbReference type="NCBI Taxonomy" id="85575"/>
    <lineage>
        <taxon>Eukaryota</taxon>
        <taxon>Fungi</taxon>
        <taxon>Fungi incertae sedis</taxon>
        <taxon>Mucoromycota</taxon>
        <taxon>Glomeromycotina</taxon>
        <taxon>Glomeromycetes</taxon>
        <taxon>Diversisporales</taxon>
        <taxon>Gigasporaceae</taxon>
        <taxon>Scutellospora</taxon>
    </lineage>
</organism>
<sequence>ETLNLSPTFDLFLDTSSSIELRKLLRKQKTQKNTHTPDSNTEVKFSADNLYIAELAEESSQTPVTENQNTSDNLFDSKTLSQTTEKKETKDKVIKTLERVDNTPNLDHDKENEMKDVSYTAVISKKCKKSDKNKKTSTAMEHEKEDSTKSPQNHLN</sequence>
<reference evidence="1" key="1">
    <citation type="submission" date="2021-06" db="EMBL/GenBank/DDBJ databases">
        <authorList>
            <person name="Kallberg Y."/>
            <person name="Tangrot J."/>
            <person name="Rosling A."/>
        </authorList>
    </citation>
    <scope>NUCLEOTIDE SEQUENCE</scope>
    <source>
        <strain evidence="1">AU212A</strain>
    </source>
</reference>
<dbReference type="Proteomes" id="UP000789860">
    <property type="component" value="Unassembled WGS sequence"/>
</dbReference>
<protein>
    <submittedName>
        <fullName evidence="1">11462_t:CDS:1</fullName>
    </submittedName>
</protein>
<evidence type="ECO:0000313" key="1">
    <source>
        <dbReference type="EMBL" id="CAG8525604.1"/>
    </source>
</evidence>
<evidence type="ECO:0000313" key="2">
    <source>
        <dbReference type="Proteomes" id="UP000789860"/>
    </source>
</evidence>
<proteinExistence type="predicted"/>
<feature type="non-terminal residue" evidence="1">
    <location>
        <position position="1"/>
    </location>
</feature>
<accession>A0ACA9LEN1</accession>
<name>A0ACA9LEN1_9GLOM</name>